<evidence type="ECO:0000313" key="2">
    <source>
        <dbReference type="Proteomes" id="UP000050455"/>
    </source>
</evidence>
<reference evidence="1 2" key="1">
    <citation type="submission" date="2015-09" db="EMBL/GenBank/DDBJ databases">
        <title>Genome announcement of multiple Pseudomonas syringae strains.</title>
        <authorList>
            <person name="Thakur S."/>
            <person name="Wang P.W."/>
            <person name="Gong Y."/>
            <person name="Weir B.S."/>
            <person name="Guttman D.S."/>
        </authorList>
    </citation>
    <scope>NUCLEOTIDE SEQUENCE [LARGE SCALE GENOMIC DNA]</scope>
    <source>
        <strain evidence="1 2">ICMP6289</strain>
    </source>
</reference>
<proteinExistence type="predicted"/>
<name>A0A0P9U5H8_9PSED</name>
<organism evidence="1 2">
    <name type="scientific">Pseudomonas meliae</name>
    <dbReference type="NCBI Taxonomy" id="86176"/>
    <lineage>
        <taxon>Bacteria</taxon>
        <taxon>Pseudomonadati</taxon>
        <taxon>Pseudomonadota</taxon>
        <taxon>Gammaproteobacteria</taxon>
        <taxon>Pseudomonadales</taxon>
        <taxon>Pseudomonadaceae</taxon>
        <taxon>Pseudomonas</taxon>
    </lineage>
</organism>
<sequence>MHHSVFSVHINSYFGCISPSYCSSQTSCLTPDFLAQTGLVLSPEGAVEEQAPKIRSLTD</sequence>
<accession>A0A0P9U5H8</accession>
<dbReference type="PATRIC" id="fig|86176.4.peg.3259"/>
<dbReference type="Proteomes" id="UP000050455">
    <property type="component" value="Unassembled WGS sequence"/>
</dbReference>
<comment type="caution">
    <text evidence="1">The sequence shown here is derived from an EMBL/GenBank/DDBJ whole genome shotgun (WGS) entry which is preliminary data.</text>
</comment>
<keyword evidence="2" id="KW-1185">Reference proteome</keyword>
<evidence type="ECO:0000313" key="1">
    <source>
        <dbReference type="EMBL" id="KPX79739.1"/>
    </source>
</evidence>
<protein>
    <submittedName>
        <fullName evidence="1">Uncharacterized protein</fullName>
    </submittedName>
</protein>
<gene>
    <name evidence="1" type="ORF">ALO64_200098</name>
</gene>
<dbReference type="EMBL" id="LJQT01000469">
    <property type="protein sequence ID" value="KPX79739.1"/>
    <property type="molecule type" value="Genomic_DNA"/>
</dbReference>
<dbReference type="AlphaFoldDB" id="A0A0P9U5H8"/>